<dbReference type="AlphaFoldDB" id="A0A9E4ZYL7"/>
<dbReference type="RefSeq" id="WP_048082929.1">
    <property type="nucleotide sequence ID" value="NZ_JAPVER010000020.1"/>
</dbReference>
<dbReference type="Proteomes" id="UP001068021">
    <property type="component" value="Unassembled WGS sequence"/>
</dbReference>
<protein>
    <recommendedName>
        <fullName evidence="1">Anti-bacteriophage protein A/HamA C-terminal domain-containing protein</fullName>
    </recommendedName>
</protein>
<accession>A0A9E4ZYL7</accession>
<name>A0A9E4ZYL7_9EURY</name>
<dbReference type="EMBL" id="JAPVER010000020">
    <property type="protein sequence ID" value="MCZ3366393.1"/>
    <property type="molecule type" value="Genomic_DNA"/>
</dbReference>
<proteinExistence type="predicted"/>
<dbReference type="EMBL" id="JAPVES010000029">
    <property type="protein sequence ID" value="MCZ3371901.1"/>
    <property type="molecule type" value="Genomic_DNA"/>
</dbReference>
<evidence type="ECO:0000313" key="4">
    <source>
        <dbReference type="Proteomes" id="UP001068021"/>
    </source>
</evidence>
<comment type="caution">
    <text evidence="2">The sequence shown here is derived from an EMBL/GenBank/DDBJ whole genome shotgun (WGS) entry which is preliminary data.</text>
</comment>
<reference evidence="2" key="1">
    <citation type="submission" date="2022-12" db="EMBL/GenBank/DDBJ databases">
        <title>Reclassification of two methanogenic archaea species isolated from the Kolyma lowland permafrost.</title>
        <authorList>
            <person name="Trubitsyn V.E."/>
            <person name="Rivkina E.M."/>
            <person name="Shcherbakova V.A."/>
        </authorList>
    </citation>
    <scope>NUCLEOTIDE SEQUENCE</scope>
    <source>
        <strain evidence="2">M2</strain>
        <strain evidence="3">MK4</strain>
    </source>
</reference>
<gene>
    <name evidence="3" type="ORF">O3H35_04590</name>
    <name evidence="2" type="ORF">O3H54_10925</name>
</gene>
<keyword evidence="4" id="KW-1185">Reference proteome</keyword>
<dbReference type="Proteomes" id="UP001074446">
    <property type="component" value="Unassembled WGS sequence"/>
</dbReference>
<organism evidence="2 4">
    <name type="scientific">Methanobacterium veterum</name>
    <dbReference type="NCBI Taxonomy" id="408577"/>
    <lineage>
        <taxon>Archaea</taxon>
        <taxon>Methanobacteriati</taxon>
        <taxon>Methanobacteriota</taxon>
        <taxon>Methanomada group</taxon>
        <taxon>Methanobacteria</taxon>
        <taxon>Methanobacteriales</taxon>
        <taxon>Methanobacteriaceae</taxon>
        <taxon>Methanobacterium</taxon>
    </lineage>
</organism>
<sequence>MINNWLKKDERYTDNPKLFIFDLTEDNSVDINDLKEFLANQVLIHLTNPSKLIRVFNDKPTVDLKNHILNLKLPPENANYSPRQSIWAEIVSAEILEKMNDCFLPVYKLRFKESPDKSMRGKADVVACKILDDMPTIVFSEVKSKTVYVSPKKSKELAIEAFTGLSSNNVDFPEMIEYMSERIEELPNDAPNKYEMRDIFDNAIVNPNSYSRDFHIFFVFEKERWKEECLEVFDNEKINELPNLTINIVLIDSMKNLIDSTYLLVPKAAEEIVYG</sequence>
<evidence type="ECO:0000313" key="3">
    <source>
        <dbReference type="EMBL" id="MCZ3371901.1"/>
    </source>
</evidence>
<evidence type="ECO:0000259" key="1">
    <source>
        <dbReference type="Pfam" id="PF08878"/>
    </source>
</evidence>
<dbReference type="Pfam" id="PF08878">
    <property type="entry name" value="HamA"/>
    <property type="match status" value="1"/>
</dbReference>
<evidence type="ECO:0000313" key="2">
    <source>
        <dbReference type="EMBL" id="MCZ3366393.1"/>
    </source>
</evidence>
<dbReference type="InterPro" id="IPR014976">
    <property type="entry name" value="AbpA_HamA_C"/>
</dbReference>
<feature type="domain" description="Anti-bacteriophage protein A/HamA C-terminal" evidence="1">
    <location>
        <begin position="3"/>
        <end position="261"/>
    </location>
</feature>